<reference evidence="2" key="1">
    <citation type="journal article" date="2013" name="Nature">
        <title>Pan genome of the phytoplankton Emiliania underpins its global distribution.</title>
        <authorList>
            <person name="Read B.A."/>
            <person name="Kegel J."/>
            <person name="Klute M.J."/>
            <person name="Kuo A."/>
            <person name="Lefebvre S.C."/>
            <person name="Maumus F."/>
            <person name="Mayer C."/>
            <person name="Miller J."/>
            <person name="Monier A."/>
            <person name="Salamov A."/>
            <person name="Young J."/>
            <person name="Aguilar M."/>
            <person name="Claverie J.M."/>
            <person name="Frickenhaus S."/>
            <person name="Gonzalez K."/>
            <person name="Herman E.K."/>
            <person name="Lin Y.C."/>
            <person name="Napier J."/>
            <person name="Ogata H."/>
            <person name="Sarno A.F."/>
            <person name="Shmutz J."/>
            <person name="Schroeder D."/>
            <person name="de Vargas C."/>
            <person name="Verret F."/>
            <person name="von Dassow P."/>
            <person name="Valentin K."/>
            <person name="Van de Peer Y."/>
            <person name="Wheeler G."/>
            <person name="Dacks J.B."/>
            <person name="Delwiche C.F."/>
            <person name="Dyhrman S.T."/>
            <person name="Glockner G."/>
            <person name="John U."/>
            <person name="Richards T."/>
            <person name="Worden A.Z."/>
            <person name="Zhang X."/>
            <person name="Grigoriev I.V."/>
            <person name="Allen A.E."/>
            <person name="Bidle K."/>
            <person name="Borodovsky M."/>
            <person name="Bowler C."/>
            <person name="Brownlee C."/>
            <person name="Cock J.M."/>
            <person name="Elias M."/>
            <person name="Gladyshev V.N."/>
            <person name="Groth M."/>
            <person name="Guda C."/>
            <person name="Hadaegh A."/>
            <person name="Iglesias-Rodriguez M.D."/>
            <person name="Jenkins J."/>
            <person name="Jones B.M."/>
            <person name="Lawson T."/>
            <person name="Leese F."/>
            <person name="Lindquist E."/>
            <person name="Lobanov A."/>
            <person name="Lomsadze A."/>
            <person name="Malik S.B."/>
            <person name="Marsh M.E."/>
            <person name="Mackinder L."/>
            <person name="Mock T."/>
            <person name="Mueller-Roeber B."/>
            <person name="Pagarete A."/>
            <person name="Parker M."/>
            <person name="Probert I."/>
            <person name="Quesneville H."/>
            <person name="Raines C."/>
            <person name="Rensing S.A."/>
            <person name="Riano-Pachon D.M."/>
            <person name="Richier S."/>
            <person name="Rokitta S."/>
            <person name="Shiraiwa Y."/>
            <person name="Soanes D.M."/>
            <person name="van der Giezen M."/>
            <person name="Wahlund T.M."/>
            <person name="Williams B."/>
            <person name="Wilson W."/>
            <person name="Wolfe G."/>
            <person name="Wurch L.L."/>
        </authorList>
    </citation>
    <scope>NUCLEOTIDE SEQUENCE</scope>
</reference>
<reference evidence="1" key="2">
    <citation type="submission" date="2024-10" db="UniProtKB">
        <authorList>
            <consortium name="EnsemblProtists"/>
        </authorList>
    </citation>
    <scope>IDENTIFICATION</scope>
</reference>
<dbReference type="PaxDb" id="2903-EOD36350"/>
<accession>A0A0D3KKR5</accession>
<dbReference type="GeneID" id="17281624"/>
<dbReference type="HOGENOM" id="CLU_1126263_0_0_1"/>
<evidence type="ECO:0000313" key="1">
    <source>
        <dbReference type="EnsemblProtists" id="EOD36350"/>
    </source>
</evidence>
<dbReference type="EnsemblProtists" id="EOD36350">
    <property type="protein sequence ID" value="EOD36350"/>
    <property type="gene ID" value="EMIHUDRAFT_252364"/>
</dbReference>
<dbReference type="RefSeq" id="XP_005788779.1">
    <property type="nucleotide sequence ID" value="XM_005788722.1"/>
</dbReference>
<protein>
    <submittedName>
        <fullName evidence="1">Uncharacterized protein</fullName>
    </submittedName>
</protein>
<name>A0A0D3KKR5_EMIH1</name>
<keyword evidence="2" id="KW-1185">Reference proteome</keyword>
<dbReference type="Proteomes" id="UP000013827">
    <property type="component" value="Unassembled WGS sequence"/>
</dbReference>
<dbReference type="KEGG" id="ehx:EMIHUDRAFT_252364"/>
<evidence type="ECO:0000313" key="2">
    <source>
        <dbReference type="Proteomes" id="UP000013827"/>
    </source>
</evidence>
<proteinExistence type="predicted"/>
<dbReference type="AlphaFoldDB" id="A0A0D3KKR5"/>
<organism evidence="1 2">
    <name type="scientific">Emiliania huxleyi (strain CCMP1516)</name>
    <dbReference type="NCBI Taxonomy" id="280463"/>
    <lineage>
        <taxon>Eukaryota</taxon>
        <taxon>Haptista</taxon>
        <taxon>Haptophyta</taxon>
        <taxon>Prymnesiophyceae</taxon>
        <taxon>Isochrysidales</taxon>
        <taxon>Noelaerhabdaceae</taxon>
        <taxon>Emiliania</taxon>
    </lineage>
</organism>
<sequence length="247" mass="25347">MVVLGVCEGASDTVADKVTILTGPGEFSTAGKVTPLTLVKASAFQYFSTIAPDGTVTNESGPVSKYLDEGVCPMSGSKCTVKDKFFAKSSTDHFVVFKKEGSTYSPTPVAGPCIYMPAPEEYVAKFDMTSPSGTKEGFAFTYFSSAPQTMTMVVPGVDGGSLKLLVSLAGSGGSDKNYSRVAACCCCSVATKTSGGAWASLDASGSTQFDVTAIINSAMTATGGGLMGGESGSFEYYEEEGGIPPLP</sequence>